<dbReference type="PANTHER" id="PTHR43643">
    <property type="entry name" value="HISTIDINOL-PHOSPHATE AMINOTRANSFERASE 2"/>
    <property type="match status" value="1"/>
</dbReference>
<dbReference type="AlphaFoldDB" id="A0A4V1NVP2"/>
<dbReference type="GO" id="GO:0030170">
    <property type="term" value="F:pyridoxal phosphate binding"/>
    <property type="evidence" value="ECO:0007669"/>
    <property type="project" value="InterPro"/>
</dbReference>
<dbReference type="InterPro" id="IPR015422">
    <property type="entry name" value="PyrdxlP-dep_Trfase_small"/>
</dbReference>
<keyword evidence="2 7" id="KW-0032">Aminotransferase</keyword>
<dbReference type="Proteomes" id="UP000290253">
    <property type="component" value="Unassembled WGS sequence"/>
</dbReference>
<dbReference type="PROSITE" id="PS51318">
    <property type="entry name" value="TAT"/>
    <property type="match status" value="1"/>
</dbReference>
<dbReference type="Gene3D" id="3.40.640.10">
    <property type="entry name" value="Type I PLP-dependent aspartate aminotransferase-like (Major domain)"/>
    <property type="match status" value="1"/>
</dbReference>
<dbReference type="NCBIfam" id="NF006580">
    <property type="entry name" value="PRK09105.1"/>
    <property type="match status" value="1"/>
</dbReference>
<evidence type="ECO:0000259" key="6">
    <source>
        <dbReference type="Pfam" id="PF00155"/>
    </source>
</evidence>
<dbReference type="PANTHER" id="PTHR43643:SF3">
    <property type="entry name" value="HISTIDINOL-PHOSPHATE AMINOTRANSFERASE"/>
    <property type="match status" value="1"/>
</dbReference>
<keyword evidence="3 7" id="KW-0808">Transferase</keyword>
<feature type="signal peptide" evidence="5">
    <location>
        <begin position="1"/>
        <end position="24"/>
    </location>
</feature>
<dbReference type="InterPro" id="IPR015421">
    <property type="entry name" value="PyrdxlP-dep_Trfase_major"/>
</dbReference>
<dbReference type="RefSeq" id="WP_129206362.1">
    <property type="nucleotide sequence ID" value="NZ_BMGU01000001.1"/>
</dbReference>
<comment type="similarity">
    <text evidence="1">Belongs to the class-II pyridoxal-phosphate-dependent aminotransferase family. Histidinol-phosphate aminotransferase subfamily.</text>
</comment>
<dbReference type="InterPro" id="IPR006311">
    <property type="entry name" value="TAT_signal"/>
</dbReference>
<evidence type="ECO:0000313" key="8">
    <source>
        <dbReference type="Proteomes" id="UP000290253"/>
    </source>
</evidence>
<gene>
    <name evidence="7" type="ORF">ESZ00_01290</name>
</gene>
<evidence type="ECO:0000256" key="1">
    <source>
        <dbReference type="ARBA" id="ARBA00007970"/>
    </source>
</evidence>
<reference evidence="7 8" key="1">
    <citation type="journal article" date="2016" name="Int. J. Syst. Evol. Microbiol.">
        <title>Acidipila dinghuensis sp. nov., an acidobacterium isolated from forest soil.</title>
        <authorList>
            <person name="Jiang Y.W."/>
            <person name="Wang J."/>
            <person name="Chen M.H."/>
            <person name="Lv Y.Y."/>
            <person name="Qiu L.H."/>
        </authorList>
    </citation>
    <scope>NUCLEOTIDE SEQUENCE [LARGE SCALE GENOMIC DNA]</scope>
    <source>
        <strain evidence="7 8">DHOF10</strain>
    </source>
</reference>
<name>A0A4V1NVP2_9BACT</name>
<keyword evidence="5" id="KW-0732">Signal</keyword>
<evidence type="ECO:0000256" key="3">
    <source>
        <dbReference type="ARBA" id="ARBA00022679"/>
    </source>
</evidence>
<dbReference type="EMBL" id="SDMK01000001">
    <property type="protein sequence ID" value="RXS96612.1"/>
    <property type="molecule type" value="Genomic_DNA"/>
</dbReference>
<dbReference type="InterPro" id="IPR015424">
    <property type="entry name" value="PyrdxlP-dep_Trfase"/>
</dbReference>
<dbReference type="OrthoDB" id="9813612at2"/>
<dbReference type="InterPro" id="IPR004839">
    <property type="entry name" value="Aminotransferase_I/II_large"/>
</dbReference>
<evidence type="ECO:0000313" key="7">
    <source>
        <dbReference type="EMBL" id="RXS96612.1"/>
    </source>
</evidence>
<feature type="chain" id="PRO_5020532597" evidence="5">
    <location>
        <begin position="25"/>
        <end position="396"/>
    </location>
</feature>
<dbReference type="GO" id="GO:0008483">
    <property type="term" value="F:transaminase activity"/>
    <property type="evidence" value="ECO:0007669"/>
    <property type="project" value="UniProtKB-KW"/>
</dbReference>
<comment type="caution">
    <text evidence="7">The sequence shown here is derived from an EMBL/GenBank/DDBJ whole genome shotgun (WGS) entry which is preliminary data.</text>
</comment>
<accession>A0A4V1NVP2</accession>
<keyword evidence="4" id="KW-0663">Pyridoxal phosphate</keyword>
<organism evidence="7 8">
    <name type="scientific">Silvibacterium dinghuense</name>
    <dbReference type="NCBI Taxonomy" id="1560006"/>
    <lineage>
        <taxon>Bacteria</taxon>
        <taxon>Pseudomonadati</taxon>
        <taxon>Acidobacteriota</taxon>
        <taxon>Terriglobia</taxon>
        <taxon>Terriglobales</taxon>
        <taxon>Acidobacteriaceae</taxon>
        <taxon>Silvibacterium</taxon>
    </lineage>
</organism>
<dbReference type="Pfam" id="PF00155">
    <property type="entry name" value="Aminotran_1_2"/>
    <property type="match status" value="1"/>
</dbReference>
<dbReference type="InterPro" id="IPR050106">
    <property type="entry name" value="HistidinolP_aminotransfase"/>
</dbReference>
<dbReference type="Gene3D" id="3.90.1150.10">
    <property type="entry name" value="Aspartate Aminotransferase, domain 1"/>
    <property type="match status" value="1"/>
</dbReference>
<protein>
    <submittedName>
        <fullName evidence="7">Pyridoxal phosphate-dependent aminotransferase</fullName>
    </submittedName>
</protein>
<dbReference type="CDD" id="cd00609">
    <property type="entry name" value="AAT_like"/>
    <property type="match status" value="1"/>
</dbReference>
<sequence length="396" mass="43068">MAVDASALSRRTFFRLAATASALAAVPILTEPHLAQAQRRRFHMEAYPAGAIRIDANENPLGPCAAACTSISSMIAEGGRYDTDLTFKLAETFAAMEGLKSEYVMPYAGSSEPLHYTVLAFTSPEKPFVTADPGYEAGMRAADLKGAKVIKVPLTATHAHDVKAMVAADPNAGVIYICNPNNPTGTTTPHEDIAYALANKPKGSILLIDEAYIHFSDTTSSLDLVKADKDVIVLRTFSKIYGMAGIRCGFAIGRPDLLEKLQYFGMNAMPITAVAAATASLQDKDVVPQRKKLNAEIRSETFEWLTANNVTFIPSESNCFMMDTRRPGRDVMTAMAKQDVFIGRVWPVMPTWVRITVGTRAEMAKFQSAYKQVMNASNAELALPALDRSHRFSVLS</sequence>
<evidence type="ECO:0000256" key="5">
    <source>
        <dbReference type="SAM" id="SignalP"/>
    </source>
</evidence>
<evidence type="ECO:0000256" key="2">
    <source>
        <dbReference type="ARBA" id="ARBA00022576"/>
    </source>
</evidence>
<evidence type="ECO:0000256" key="4">
    <source>
        <dbReference type="ARBA" id="ARBA00022898"/>
    </source>
</evidence>
<dbReference type="SUPFAM" id="SSF53383">
    <property type="entry name" value="PLP-dependent transferases"/>
    <property type="match status" value="1"/>
</dbReference>
<feature type="domain" description="Aminotransferase class I/classII large" evidence="6">
    <location>
        <begin position="99"/>
        <end position="366"/>
    </location>
</feature>
<proteinExistence type="inferred from homology"/>
<keyword evidence="8" id="KW-1185">Reference proteome</keyword>